<dbReference type="SUPFAM" id="SSF81383">
    <property type="entry name" value="F-box domain"/>
    <property type="match status" value="1"/>
</dbReference>
<comment type="caution">
    <text evidence="2">The sequence shown here is derived from an EMBL/GenBank/DDBJ whole genome shotgun (WGS) entry which is preliminary data.</text>
</comment>
<organism evidence="2 3">
    <name type="scientific">Panicum virgatum</name>
    <name type="common">Blackwell switchgrass</name>
    <dbReference type="NCBI Taxonomy" id="38727"/>
    <lineage>
        <taxon>Eukaryota</taxon>
        <taxon>Viridiplantae</taxon>
        <taxon>Streptophyta</taxon>
        <taxon>Embryophyta</taxon>
        <taxon>Tracheophyta</taxon>
        <taxon>Spermatophyta</taxon>
        <taxon>Magnoliopsida</taxon>
        <taxon>Liliopsida</taxon>
        <taxon>Poales</taxon>
        <taxon>Poaceae</taxon>
        <taxon>PACMAD clade</taxon>
        <taxon>Panicoideae</taxon>
        <taxon>Panicodae</taxon>
        <taxon>Paniceae</taxon>
        <taxon>Panicinae</taxon>
        <taxon>Panicum</taxon>
        <taxon>Panicum sect. Hiantes</taxon>
    </lineage>
</organism>
<gene>
    <name evidence="2" type="ORF">PVAP13_3KG075800</name>
</gene>
<dbReference type="Pfam" id="PF24758">
    <property type="entry name" value="LRR_At5g56370"/>
    <property type="match status" value="1"/>
</dbReference>
<dbReference type="EMBL" id="CM029041">
    <property type="protein sequence ID" value="KAG2623689.1"/>
    <property type="molecule type" value="Genomic_DNA"/>
</dbReference>
<evidence type="ECO:0000259" key="1">
    <source>
        <dbReference type="Pfam" id="PF24758"/>
    </source>
</evidence>
<reference evidence="2" key="1">
    <citation type="submission" date="2020-05" db="EMBL/GenBank/DDBJ databases">
        <title>WGS assembly of Panicum virgatum.</title>
        <authorList>
            <person name="Lovell J.T."/>
            <person name="Jenkins J."/>
            <person name="Shu S."/>
            <person name="Juenger T.E."/>
            <person name="Schmutz J."/>
        </authorList>
    </citation>
    <scope>NUCLEOTIDE SEQUENCE</scope>
    <source>
        <strain evidence="2">AP13</strain>
    </source>
</reference>
<dbReference type="PANTHER" id="PTHR34709:SF75">
    <property type="entry name" value="FBD DOMAIN-CONTAINING PROTEIN"/>
    <property type="match status" value="1"/>
</dbReference>
<evidence type="ECO:0000313" key="3">
    <source>
        <dbReference type="Proteomes" id="UP000823388"/>
    </source>
</evidence>
<dbReference type="AlphaFoldDB" id="A0A8T0UU23"/>
<proteinExistence type="predicted"/>
<dbReference type="InterPro" id="IPR036047">
    <property type="entry name" value="F-box-like_dom_sf"/>
</dbReference>
<name>A0A8T0UU23_PANVG</name>
<dbReference type="PANTHER" id="PTHR34709">
    <property type="entry name" value="OS10G0396666 PROTEIN"/>
    <property type="match status" value="1"/>
</dbReference>
<protein>
    <recommendedName>
        <fullName evidence="1">F-box/LRR-repeat protein 15/At3g58940/PEG3-like LRR domain-containing protein</fullName>
    </recommendedName>
</protein>
<accession>A0A8T0UU23</accession>
<dbReference type="Proteomes" id="UP000823388">
    <property type="component" value="Chromosome 3K"/>
</dbReference>
<dbReference type="InterPro" id="IPR055312">
    <property type="entry name" value="FBL15-like"/>
</dbReference>
<keyword evidence="3" id="KW-1185">Reference proteome</keyword>
<evidence type="ECO:0000313" key="2">
    <source>
        <dbReference type="EMBL" id="KAG2623689.1"/>
    </source>
</evidence>
<dbReference type="InterPro" id="IPR055411">
    <property type="entry name" value="LRR_FXL15/At3g58940/PEG3-like"/>
</dbReference>
<sequence>MEELHLQPGGGGRGEDRISDLPDEILLDVLAGLGSTAEAARTSALARRWRRPRPLWTELRVLVFRGLDQGTVRGLLARATHRQLARLEIRVPGQQAAVEVTAAQVTSLLRATEEHQPEELVFELPGGAGAGDDPFVLPCFARAASVDLQIWNRSFVLPPAGEFSKLRRLTLSPLCTVSPNDFLSRCPQLRLLDMGCYWVFDVVTLSSASLQELILRDAPVRPFDNPNATPQDSIIVEAPALEKFRLQAYGIRGVITSFKAPMVDTLSFAFCSKASRWIGFSWPWRWRVLSLSTAMDWVTRYGEVRPVRRRVLSMAIVDNDDNRTVRSFAEEIVHLPVVNNFSVLKLKIRTDGHEFGTVVIQLLKTLNAVQRLHLVLPPTNERGFWSKKHEISNEGISLTGLEEAEIEGLNVNDHDFDFMRLLFASAPVLKVVRVTLFPGFSQSSQSYKQLCYLLWANTSVKCFVNGRLEAL</sequence>
<feature type="domain" description="F-box/LRR-repeat protein 15/At3g58940/PEG3-like LRR" evidence="1">
    <location>
        <begin position="136"/>
        <end position="266"/>
    </location>
</feature>